<organism evidence="1 2">
    <name type="scientific">Candidatus Pantoea deserta</name>
    <dbReference type="NCBI Taxonomy" id="1869313"/>
    <lineage>
        <taxon>Bacteria</taxon>
        <taxon>Pseudomonadati</taxon>
        <taxon>Pseudomonadota</taxon>
        <taxon>Gammaproteobacteria</taxon>
        <taxon>Enterobacterales</taxon>
        <taxon>Erwiniaceae</taxon>
        <taxon>Pantoea</taxon>
    </lineage>
</organism>
<proteinExistence type="predicted"/>
<evidence type="ECO:0000313" key="1">
    <source>
        <dbReference type="EMBL" id="RPD94083.1"/>
    </source>
</evidence>
<sequence>MAGDKAIESVKESKEWWKEQIREKLGENTASQLVNGLVSETGDTAFDLIAALATCATEGSYCSQAKSDIAKKDAAAAKVLDGIINGDAWEGIKSTAIKAANGNQKALENVAGVLSGASIPAKLLPSGSSTAKVIVKPVEPKGGAYGQILNLLNITSVDAQNQQQVKDALTQHAIDVLSREVAHTNDRSISPIFDRE</sequence>
<name>A0A3N4P3S8_9GAMM</name>
<accession>A0A3N4P3S8</accession>
<keyword evidence="2" id="KW-1185">Reference proteome</keyword>
<dbReference type="EMBL" id="RMVG01000026">
    <property type="protein sequence ID" value="RPD94083.1"/>
    <property type="molecule type" value="Genomic_DNA"/>
</dbReference>
<dbReference type="AlphaFoldDB" id="A0A3N4P3S8"/>
<dbReference type="Proteomes" id="UP000281332">
    <property type="component" value="Unassembled WGS sequence"/>
</dbReference>
<dbReference type="RefSeq" id="WP_123802995.1">
    <property type="nucleotide sequence ID" value="NZ_RMVG01000026.1"/>
</dbReference>
<protein>
    <submittedName>
        <fullName evidence="1">Uncharacterized protein</fullName>
    </submittedName>
</protein>
<reference evidence="1 2" key="1">
    <citation type="submission" date="2018-11" db="EMBL/GenBank/DDBJ databases">
        <title>Whole genome sequencing of Pantoea sp. RIT388.</title>
        <authorList>
            <person name="Gan H.M."/>
            <person name="Hudson A.O."/>
        </authorList>
    </citation>
    <scope>NUCLEOTIDE SEQUENCE [LARGE SCALE GENOMIC DNA]</scope>
    <source>
        <strain evidence="1 2">RIT388</strain>
    </source>
</reference>
<evidence type="ECO:0000313" key="2">
    <source>
        <dbReference type="Proteomes" id="UP000281332"/>
    </source>
</evidence>
<gene>
    <name evidence="1" type="ORF">BBB56_21810</name>
</gene>
<comment type="caution">
    <text evidence="1">The sequence shown here is derived from an EMBL/GenBank/DDBJ whole genome shotgun (WGS) entry which is preliminary data.</text>
</comment>
<dbReference type="OrthoDB" id="6549030at2"/>